<dbReference type="SMART" id="SM00184">
    <property type="entry name" value="RING"/>
    <property type="match status" value="1"/>
</dbReference>
<evidence type="ECO:0000313" key="9">
    <source>
        <dbReference type="Proteomes" id="UP000054018"/>
    </source>
</evidence>
<organism evidence="8 9">
    <name type="scientific">Pisolithus microcarpus 441</name>
    <dbReference type="NCBI Taxonomy" id="765257"/>
    <lineage>
        <taxon>Eukaryota</taxon>
        <taxon>Fungi</taxon>
        <taxon>Dikarya</taxon>
        <taxon>Basidiomycota</taxon>
        <taxon>Agaricomycotina</taxon>
        <taxon>Agaricomycetes</taxon>
        <taxon>Agaricomycetidae</taxon>
        <taxon>Boletales</taxon>
        <taxon>Sclerodermatineae</taxon>
        <taxon>Pisolithaceae</taxon>
        <taxon>Pisolithus</taxon>
    </lineage>
</organism>
<evidence type="ECO:0000259" key="7">
    <source>
        <dbReference type="PROSITE" id="PS50089"/>
    </source>
</evidence>
<evidence type="ECO:0000256" key="2">
    <source>
        <dbReference type="ARBA" id="ARBA00022771"/>
    </source>
</evidence>
<name>A0A0C9Z3V3_9AGAM</name>
<dbReference type="SUPFAM" id="SSF57850">
    <property type="entry name" value="RING/U-box"/>
    <property type="match status" value="1"/>
</dbReference>
<dbReference type="OrthoDB" id="6105938at2759"/>
<reference evidence="9" key="2">
    <citation type="submission" date="2015-01" db="EMBL/GenBank/DDBJ databases">
        <title>Evolutionary Origins and Diversification of the Mycorrhizal Mutualists.</title>
        <authorList>
            <consortium name="DOE Joint Genome Institute"/>
            <consortium name="Mycorrhizal Genomics Consortium"/>
            <person name="Kohler A."/>
            <person name="Kuo A."/>
            <person name="Nagy L.G."/>
            <person name="Floudas D."/>
            <person name="Copeland A."/>
            <person name="Barry K.W."/>
            <person name="Cichocki N."/>
            <person name="Veneault-Fourrey C."/>
            <person name="LaButti K."/>
            <person name="Lindquist E.A."/>
            <person name="Lipzen A."/>
            <person name="Lundell T."/>
            <person name="Morin E."/>
            <person name="Murat C."/>
            <person name="Riley R."/>
            <person name="Ohm R."/>
            <person name="Sun H."/>
            <person name="Tunlid A."/>
            <person name="Henrissat B."/>
            <person name="Grigoriev I.V."/>
            <person name="Hibbett D.S."/>
            <person name="Martin F."/>
        </authorList>
    </citation>
    <scope>NUCLEOTIDE SEQUENCE [LARGE SCALE GENOMIC DNA]</scope>
    <source>
        <strain evidence="9">441</strain>
    </source>
</reference>
<keyword evidence="3" id="KW-0862">Zinc</keyword>
<accession>A0A0C9Z3V3</accession>
<dbReference type="InterPro" id="IPR018957">
    <property type="entry name" value="Znf_C3HC4_RING-type"/>
</dbReference>
<evidence type="ECO:0000256" key="3">
    <source>
        <dbReference type="ARBA" id="ARBA00022833"/>
    </source>
</evidence>
<feature type="coiled-coil region" evidence="5">
    <location>
        <begin position="187"/>
        <end position="256"/>
    </location>
</feature>
<dbReference type="AlphaFoldDB" id="A0A0C9Z3V3"/>
<feature type="region of interest" description="Disordered" evidence="6">
    <location>
        <begin position="72"/>
        <end position="92"/>
    </location>
</feature>
<keyword evidence="1" id="KW-0479">Metal-binding</keyword>
<dbReference type="GO" id="GO:0008270">
    <property type="term" value="F:zinc ion binding"/>
    <property type="evidence" value="ECO:0007669"/>
    <property type="project" value="UniProtKB-KW"/>
</dbReference>
<evidence type="ECO:0000313" key="8">
    <source>
        <dbReference type="EMBL" id="KIK23791.1"/>
    </source>
</evidence>
<dbReference type="EMBL" id="KN833722">
    <property type="protein sequence ID" value="KIK23791.1"/>
    <property type="molecule type" value="Genomic_DNA"/>
</dbReference>
<keyword evidence="2 4" id="KW-0863">Zinc-finger</keyword>
<dbReference type="STRING" id="765257.A0A0C9Z3V3"/>
<dbReference type="InterPro" id="IPR013083">
    <property type="entry name" value="Znf_RING/FYVE/PHD"/>
</dbReference>
<keyword evidence="5" id="KW-0175">Coiled coil</keyword>
<feature type="compositionally biased region" description="Basic and acidic residues" evidence="6">
    <location>
        <begin position="345"/>
        <end position="360"/>
    </location>
</feature>
<evidence type="ECO:0000256" key="5">
    <source>
        <dbReference type="SAM" id="Coils"/>
    </source>
</evidence>
<evidence type="ECO:0000256" key="6">
    <source>
        <dbReference type="SAM" id="MobiDB-lite"/>
    </source>
</evidence>
<proteinExistence type="predicted"/>
<reference evidence="8 9" key="1">
    <citation type="submission" date="2014-04" db="EMBL/GenBank/DDBJ databases">
        <authorList>
            <consortium name="DOE Joint Genome Institute"/>
            <person name="Kuo A."/>
            <person name="Kohler A."/>
            <person name="Costa M.D."/>
            <person name="Nagy L.G."/>
            <person name="Floudas D."/>
            <person name="Copeland A."/>
            <person name="Barry K.W."/>
            <person name="Cichocki N."/>
            <person name="Veneault-Fourrey C."/>
            <person name="LaButti K."/>
            <person name="Lindquist E.A."/>
            <person name="Lipzen A."/>
            <person name="Lundell T."/>
            <person name="Morin E."/>
            <person name="Murat C."/>
            <person name="Sun H."/>
            <person name="Tunlid A."/>
            <person name="Henrissat B."/>
            <person name="Grigoriev I.V."/>
            <person name="Hibbett D.S."/>
            <person name="Martin F."/>
            <person name="Nordberg H.P."/>
            <person name="Cantor M.N."/>
            <person name="Hua S.X."/>
        </authorList>
    </citation>
    <scope>NUCLEOTIDE SEQUENCE [LARGE SCALE GENOMIC DNA]</scope>
    <source>
        <strain evidence="8 9">441</strain>
    </source>
</reference>
<feature type="compositionally biased region" description="Polar residues" evidence="6">
    <location>
        <begin position="408"/>
        <end position="417"/>
    </location>
</feature>
<dbReference type="Proteomes" id="UP000054018">
    <property type="component" value="Unassembled WGS sequence"/>
</dbReference>
<gene>
    <name evidence="8" type="ORF">PISMIDRAFT_678762</name>
</gene>
<dbReference type="InterPro" id="IPR017907">
    <property type="entry name" value="Znf_RING_CS"/>
</dbReference>
<evidence type="ECO:0000256" key="1">
    <source>
        <dbReference type="ARBA" id="ARBA00022723"/>
    </source>
</evidence>
<dbReference type="Pfam" id="PF00097">
    <property type="entry name" value="zf-C3HC4"/>
    <property type="match status" value="1"/>
</dbReference>
<feature type="region of interest" description="Disordered" evidence="6">
    <location>
        <begin position="301"/>
        <end position="436"/>
    </location>
</feature>
<dbReference type="PROSITE" id="PS00518">
    <property type="entry name" value="ZF_RING_1"/>
    <property type="match status" value="1"/>
</dbReference>
<feature type="coiled-coil region" evidence="5">
    <location>
        <begin position="110"/>
        <end position="158"/>
    </location>
</feature>
<dbReference type="InterPro" id="IPR001841">
    <property type="entry name" value="Znf_RING"/>
</dbReference>
<dbReference type="PROSITE" id="PS50089">
    <property type="entry name" value="ZF_RING_2"/>
    <property type="match status" value="1"/>
</dbReference>
<sequence length="463" mass="52019">MDELHVECPIHLDAVPLKDILAFNCGHGFCVPCLDAHFSSRPTRVSACPTCRSPIKRKDAFQLFLTPTRSTSQIRASSPHLTPHPTPVIDLTTPNEEIPSVLISWLKEKNSALLSEINTLRDDLRRARSAAESHMTLQANLEDENSRLRGECDRSREEISGLREVNMRAQGQCESLELRYTKGKEISTRLSIDNDRLKEELAKLKAELQRALTAKRQAIDETRNERDRVRLFEGRCQTFKKQLDLEKKKRKALESENRQLRLPPPDAEDESLVIIDPNRPDHFGPEKPDLAWLEDACTVQGDRLDDDDDSTRSTTEEGSVGGDFPPRSLDAGGRWPAQGGETEVVDDRDRPLPLDRECPPRKPLSRFPSDWSLGPEAEISLGVHRKRKHGDSRPTGSKFFKVKHSTRSENVGGSSSDGRPHRTPGGVSPDKWLETKLPLAIDNRGRVQGTVAVGSRQRLNSKN</sequence>
<feature type="domain" description="RING-type" evidence="7">
    <location>
        <begin position="8"/>
        <end position="52"/>
    </location>
</feature>
<evidence type="ECO:0000256" key="4">
    <source>
        <dbReference type="PROSITE-ProRule" id="PRU00175"/>
    </source>
</evidence>
<dbReference type="Gene3D" id="3.30.40.10">
    <property type="entry name" value="Zinc/RING finger domain, C3HC4 (zinc finger)"/>
    <property type="match status" value="1"/>
</dbReference>
<keyword evidence="9" id="KW-1185">Reference proteome</keyword>
<dbReference type="HOGENOM" id="CLU_590669_0_0_1"/>
<protein>
    <recommendedName>
        <fullName evidence="7">RING-type domain-containing protein</fullName>
    </recommendedName>
</protein>